<evidence type="ECO:0000259" key="6">
    <source>
        <dbReference type="Pfam" id="PF08281"/>
    </source>
</evidence>
<feature type="domain" description="RNA polymerase sigma-70 region 2" evidence="5">
    <location>
        <begin position="60"/>
        <end position="123"/>
    </location>
</feature>
<protein>
    <submittedName>
        <fullName evidence="7">Sigma-70 family RNA polymerase sigma factor</fullName>
    </submittedName>
</protein>
<name>A0ABZ0JU36_9GAMM</name>
<comment type="similarity">
    <text evidence="1">Belongs to the sigma-70 factor family. ECF subfamily.</text>
</comment>
<keyword evidence="2" id="KW-0805">Transcription regulation</keyword>
<sequence>MQNIESQCVQNRYDKGYILYTKPFMEETNADVQALQLKVQLMNVAANRSQQDYEALFHFFAPKILAFGKQRLATQGLAMDLVQETMTTVWTKAHLFNADKGAVTTWIFTIMRNRCFDMLRKVQHNKEDTISDDIWPLFDTADHTEPDDHMFTNKLMKYVNDLPILQQQVVRGIYLQELSQQELATKLNVPLGTVKSRLRLGLVKLRSILEKQHD</sequence>
<dbReference type="InterPro" id="IPR013324">
    <property type="entry name" value="RNA_pol_sigma_r3/r4-like"/>
</dbReference>
<evidence type="ECO:0000256" key="4">
    <source>
        <dbReference type="ARBA" id="ARBA00023163"/>
    </source>
</evidence>
<feature type="domain" description="RNA polymerase sigma factor 70 region 4 type 2" evidence="6">
    <location>
        <begin position="154"/>
        <end position="205"/>
    </location>
</feature>
<dbReference type="InterPro" id="IPR039425">
    <property type="entry name" value="RNA_pol_sigma-70-like"/>
</dbReference>
<evidence type="ECO:0000256" key="1">
    <source>
        <dbReference type="ARBA" id="ARBA00010641"/>
    </source>
</evidence>
<proteinExistence type="inferred from homology"/>
<keyword evidence="4" id="KW-0804">Transcription</keyword>
<organism evidence="7 8">
    <name type="scientific">Shewanella youngdeokensis</name>
    <dbReference type="NCBI Taxonomy" id="2999068"/>
    <lineage>
        <taxon>Bacteria</taxon>
        <taxon>Pseudomonadati</taxon>
        <taxon>Pseudomonadota</taxon>
        <taxon>Gammaproteobacteria</taxon>
        <taxon>Alteromonadales</taxon>
        <taxon>Shewanellaceae</taxon>
        <taxon>Shewanella</taxon>
    </lineage>
</organism>
<keyword evidence="8" id="KW-1185">Reference proteome</keyword>
<evidence type="ECO:0000313" key="7">
    <source>
        <dbReference type="EMBL" id="WOT03818.1"/>
    </source>
</evidence>
<dbReference type="Gene3D" id="1.10.1740.10">
    <property type="match status" value="1"/>
</dbReference>
<dbReference type="InterPro" id="IPR013249">
    <property type="entry name" value="RNA_pol_sigma70_r4_t2"/>
</dbReference>
<evidence type="ECO:0000259" key="5">
    <source>
        <dbReference type="Pfam" id="PF04542"/>
    </source>
</evidence>
<dbReference type="InterPro" id="IPR014284">
    <property type="entry name" value="RNA_pol_sigma-70_dom"/>
</dbReference>
<dbReference type="Pfam" id="PF08281">
    <property type="entry name" value="Sigma70_r4_2"/>
    <property type="match status" value="1"/>
</dbReference>
<dbReference type="InterPro" id="IPR013325">
    <property type="entry name" value="RNA_pol_sigma_r2"/>
</dbReference>
<reference evidence="7 8" key="1">
    <citation type="submission" date="2023-10" db="EMBL/GenBank/DDBJ databases">
        <title>Complete genome sequence of Shewanella sp. DAU334.</title>
        <authorList>
            <person name="Lee Y.-S."/>
            <person name="Jeong H.-R."/>
            <person name="Hwang E.-J."/>
            <person name="Choi Y.-L."/>
            <person name="Kim G.-D."/>
        </authorList>
    </citation>
    <scope>NUCLEOTIDE SEQUENCE [LARGE SCALE GENOMIC DNA]</scope>
    <source>
        <strain evidence="7 8">DAU334</strain>
    </source>
</reference>
<evidence type="ECO:0000256" key="2">
    <source>
        <dbReference type="ARBA" id="ARBA00023015"/>
    </source>
</evidence>
<accession>A0ABZ0JU36</accession>
<dbReference type="SUPFAM" id="SSF88946">
    <property type="entry name" value="Sigma2 domain of RNA polymerase sigma factors"/>
    <property type="match status" value="1"/>
</dbReference>
<dbReference type="Gene3D" id="1.10.10.10">
    <property type="entry name" value="Winged helix-like DNA-binding domain superfamily/Winged helix DNA-binding domain"/>
    <property type="match status" value="1"/>
</dbReference>
<dbReference type="EMBL" id="CP136522">
    <property type="protein sequence ID" value="WOT03818.1"/>
    <property type="molecule type" value="Genomic_DNA"/>
</dbReference>
<dbReference type="InterPro" id="IPR036388">
    <property type="entry name" value="WH-like_DNA-bd_sf"/>
</dbReference>
<evidence type="ECO:0000256" key="3">
    <source>
        <dbReference type="ARBA" id="ARBA00023082"/>
    </source>
</evidence>
<dbReference type="NCBIfam" id="TIGR02937">
    <property type="entry name" value="sigma70-ECF"/>
    <property type="match status" value="1"/>
</dbReference>
<dbReference type="PANTHER" id="PTHR43133:SF62">
    <property type="entry name" value="RNA POLYMERASE SIGMA FACTOR SIGZ"/>
    <property type="match status" value="1"/>
</dbReference>
<dbReference type="PANTHER" id="PTHR43133">
    <property type="entry name" value="RNA POLYMERASE ECF-TYPE SIGMA FACTO"/>
    <property type="match status" value="1"/>
</dbReference>
<keyword evidence="3" id="KW-0731">Sigma factor</keyword>
<dbReference type="InterPro" id="IPR007627">
    <property type="entry name" value="RNA_pol_sigma70_r2"/>
</dbReference>
<dbReference type="SUPFAM" id="SSF88659">
    <property type="entry name" value="Sigma3 and sigma4 domains of RNA polymerase sigma factors"/>
    <property type="match status" value="1"/>
</dbReference>
<gene>
    <name evidence="7" type="ORF">RGE70_10720</name>
</gene>
<dbReference type="CDD" id="cd06171">
    <property type="entry name" value="Sigma70_r4"/>
    <property type="match status" value="1"/>
</dbReference>
<evidence type="ECO:0000313" key="8">
    <source>
        <dbReference type="Proteomes" id="UP001529491"/>
    </source>
</evidence>
<dbReference type="Pfam" id="PF04542">
    <property type="entry name" value="Sigma70_r2"/>
    <property type="match status" value="1"/>
</dbReference>
<dbReference type="RefSeq" id="WP_310471441.1">
    <property type="nucleotide sequence ID" value="NZ_CP136522.1"/>
</dbReference>
<dbReference type="Proteomes" id="UP001529491">
    <property type="component" value="Chromosome"/>
</dbReference>